<feature type="chain" id="PRO_5042068263" evidence="2">
    <location>
        <begin position="22"/>
        <end position="500"/>
    </location>
</feature>
<evidence type="ECO:0000313" key="4">
    <source>
        <dbReference type="Proteomes" id="UP001209570"/>
    </source>
</evidence>
<dbReference type="PANTHER" id="PTHR33946">
    <property type="match status" value="1"/>
</dbReference>
<dbReference type="EMBL" id="JAKCXM010000631">
    <property type="protein sequence ID" value="KAJ0392466.1"/>
    <property type="molecule type" value="Genomic_DNA"/>
</dbReference>
<comment type="caution">
    <text evidence="3">The sequence shown here is derived from an EMBL/GenBank/DDBJ whole genome shotgun (WGS) entry which is preliminary data.</text>
</comment>
<gene>
    <name evidence="3" type="ORF">P43SY_008415</name>
</gene>
<dbReference type="PANTHER" id="PTHR33946:SF4">
    <property type="entry name" value="COAGULATION FACTOR XI"/>
    <property type="match status" value="1"/>
</dbReference>
<feature type="compositionally biased region" description="Basic and acidic residues" evidence="1">
    <location>
        <begin position="451"/>
        <end position="465"/>
    </location>
</feature>
<dbReference type="AlphaFoldDB" id="A0AAD5LST8"/>
<accession>A0AAD5LST8</accession>
<evidence type="ECO:0000313" key="3">
    <source>
        <dbReference type="EMBL" id="KAJ0392466.1"/>
    </source>
</evidence>
<organism evidence="3 4">
    <name type="scientific">Pythium insidiosum</name>
    <name type="common">Pythiosis disease agent</name>
    <dbReference type="NCBI Taxonomy" id="114742"/>
    <lineage>
        <taxon>Eukaryota</taxon>
        <taxon>Sar</taxon>
        <taxon>Stramenopiles</taxon>
        <taxon>Oomycota</taxon>
        <taxon>Peronosporomycetes</taxon>
        <taxon>Pythiales</taxon>
        <taxon>Pythiaceae</taxon>
        <taxon>Pythium</taxon>
    </lineage>
</organism>
<dbReference type="Proteomes" id="UP001209570">
    <property type="component" value="Unassembled WGS sequence"/>
</dbReference>
<proteinExistence type="predicted"/>
<keyword evidence="2" id="KW-0732">Signal</keyword>
<evidence type="ECO:0000256" key="1">
    <source>
        <dbReference type="SAM" id="MobiDB-lite"/>
    </source>
</evidence>
<name>A0AAD5LST8_PYTIN</name>
<evidence type="ECO:0000256" key="2">
    <source>
        <dbReference type="SAM" id="SignalP"/>
    </source>
</evidence>
<sequence>MLFASRPGRLLLCLLGSAVHGEQLDVSMMLNNSSTLAATPPRAPSILELYKATQPAPQDSFHMQPVRAIHARVQSDAPVFLEDQGLFVSKVGLPDFEAAYTSAMDTVNTASVEGALMYVQAEGINYNLRGDDQRCQRKYGMKYIVFYEVAVAQTNETLALYQDTADQNEYGPMVPMDLGRCAPVAAATDPQKAVLPKECYYFNGEDGTPNVGPFVGGESKELDVRAPYPDNVWFSFPHTCPTKTWADKTPACRASTRRGLCPPWTLPDGVRCTFAYRVLGFIAIDDVVGITSMVHSGTGRPYRNFTEFCEDGGVEMRATQDGVWEEGLAFWQDPQNETANAARAQHLVQAYQNLTDPLRSRGSTQIDAAVVARMLPLPSLEALAASNPPCYRNVARCNTGESCRRETFSQLCRVCAHTDDQGCTLAPRGFSFPRLARAVGADGSTGSADKTQQDADRKKKTKETPRPTTRSASPHWRHTLEVPLALASVAAALVINAARR</sequence>
<keyword evidence="4" id="KW-1185">Reference proteome</keyword>
<protein>
    <submittedName>
        <fullName evidence="3">Uncharacterized protein</fullName>
    </submittedName>
</protein>
<feature type="signal peptide" evidence="2">
    <location>
        <begin position="1"/>
        <end position="21"/>
    </location>
</feature>
<feature type="region of interest" description="Disordered" evidence="1">
    <location>
        <begin position="440"/>
        <end position="476"/>
    </location>
</feature>
<reference evidence="3" key="1">
    <citation type="submission" date="2021-12" db="EMBL/GenBank/DDBJ databases">
        <title>Prjna785345.</title>
        <authorList>
            <person name="Rujirawat T."/>
            <person name="Krajaejun T."/>
        </authorList>
    </citation>
    <scope>NUCLEOTIDE SEQUENCE</scope>
    <source>
        <strain evidence="3">Pi057C3</strain>
    </source>
</reference>